<keyword evidence="4" id="KW-1185">Reference proteome</keyword>
<reference evidence="3 4" key="1">
    <citation type="submission" date="2019-02" db="EMBL/GenBank/DDBJ databases">
        <title>Deep-cultivation of Planctomycetes and their phenomic and genomic characterization uncovers novel biology.</title>
        <authorList>
            <person name="Wiegand S."/>
            <person name="Jogler M."/>
            <person name="Boedeker C."/>
            <person name="Pinto D."/>
            <person name="Vollmers J."/>
            <person name="Rivas-Marin E."/>
            <person name="Kohn T."/>
            <person name="Peeters S.H."/>
            <person name="Heuer A."/>
            <person name="Rast P."/>
            <person name="Oberbeckmann S."/>
            <person name="Bunk B."/>
            <person name="Jeske O."/>
            <person name="Meyerdierks A."/>
            <person name="Storesund J.E."/>
            <person name="Kallscheuer N."/>
            <person name="Luecker S."/>
            <person name="Lage O.M."/>
            <person name="Pohl T."/>
            <person name="Merkel B.J."/>
            <person name="Hornburger P."/>
            <person name="Mueller R.-W."/>
            <person name="Bruemmer F."/>
            <person name="Labrenz M."/>
            <person name="Spormann A.M."/>
            <person name="Op den Camp H."/>
            <person name="Overmann J."/>
            <person name="Amann R."/>
            <person name="Jetten M.S.M."/>
            <person name="Mascher T."/>
            <person name="Medema M.H."/>
            <person name="Devos D.P."/>
            <person name="Kaster A.-K."/>
            <person name="Ovreas L."/>
            <person name="Rohde M."/>
            <person name="Galperin M.Y."/>
            <person name="Jogler C."/>
        </authorList>
    </citation>
    <scope>NUCLEOTIDE SEQUENCE [LARGE SCALE GENOMIC DNA]</scope>
    <source>
        <strain evidence="3 4">Pan189</strain>
    </source>
</reference>
<dbReference type="InterPro" id="IPR002925">
    <property type="entry name" value="Dienelactn_hydro"/>
</dbReference>
<dbReference type="SUPFAM" id="SSF53474">
    <property type="entry name" value="alpha/beta-Hydrolases"/>
    <property type="match status" value="1"/>
</dbReference>
<dbReference type="PANTHER" id="PTHR22946">
    <property type="entry name" value="DIENELACTONE HYDROLASE DOMAIN-CONTAINING PROTEIN-RELATED"/>
    <property type="match status" value="1"/>
</dbReference>
<dbReference type="Proteomes" id="UP000317318">
    <property type="component" value="Chromosome"/>
</dbReference>
<feature type="chain" id="PRO_5021991025" evidence="1">
    <location>
        <begin position="27"/>
        <end position="272"/>
    </location>
</feature>
<keyword evidence="1" id="KW-0732">Signal</keyword>
<feature type="domain" description="Dienelactone hydrolase" evidence="2">
    <location>
        <begin position="45"/>
        <end position="262"/>
    </location>
</feature>
<dbReference type="RefSeq" id="WP_145365901.1">
    <property type="nucleotide sequence ID" value="NZ_CP036268.1"/>
</dbReference>
<dbReference type="AlphaFoldDB" id="A0A517R7C9"/>
<name>A0A517R7C9_9PLAN</name>
<protein>
    <submittedName>
        <fullName evidence="3">Dienelactone hydrolase family protein</fullName>
    </submittedName>
</protein>
<dbReference type="InterPro" id="IPR050261">
    <property type="entry name" value="FrsA_esterase"/>
</dbReference>
<sequence length="272" mass="29646" precursor="true">MRPVVSIATATITVLGLIAISTEAPAEIVTKTIEYEHDGTPLKGFLTYDDTVEGPRPGVLVVHEWWGLNEYAKRRTEMLAKLGYAAFALDMYGEGKITEHPKQAGEWAGQVRQNVESWRSRALAGLEVLKSQPVVDPERLAAIGYCFGGATVLQLAYAGTDLKGVASFHGALPIASDADAEQVRADMLICHGAEDGFITAETIRGFRSALDEADKPYSFVEFAGARHSFTNPSADSHGIDGLKYDERADEQSWAFLKVFLSQKFSRDGKTSD</sequence>
<accession>A0A517R7C9</accession>
<evidence type="ECO:0000259" key="2">
    <source>
        <dbReference type="Pfam" id="PF01738"/>
    </source>
</evidence>
<organism evidence="3 4">
    <name type="scientific">Stratiformator vulcanicus</name>
    <dbReference type="NCBI Taxonomy" id="2527980"/>
    <lineage>
        <taxon>Bacteria</taxon>
        <taxon>Pseudomonadati</taxon>
        <taxon>Planctomycetota</taxon>
        <taxon>Planctomycetia</taxon>
        <taxon>Planctomycetales</taxon>
        <taxon>Planctomycetaceae</taxon>
        <taxon>Stratiformator</taxon>
    </lineage>
</organism>
<dbReference type="OrthoDB" id="9771666at2"/>
<dbReference type="InterPro" id="IPR029058">
    <property type="entry name" value="AB_hydrolase_fold"/>
</dbReference>
<dbReference type="EMBL" id="CP036268">
    <property type="protein sequence ID" value="QDT39788.1"/>
    <property type="molecule type" value="Genomic_DNA"/>
</dbReference>
<dbReference type="GO" id="GO:0016787">
    <property type="term" value="F:hydrolase activity"/>
    <property type="evidence" value="ECO:0007669"/>
    <property type="project" value="UniProtKB-KW"/>
</dbReference>
<feature type="signal peptide" evidence="1">
    <location>
        <begin position="1"/>
        <end position="26"/>
    </location>
</feature>
<evidence type="ECO:0000256" key="1">
    <source>
        <dbReference type="SAM" id="SignalP"/>
    </source>
</evidence>
<evidence type="ECO:0000313" key="4">
    <source>
        <dbReference type="Proteomes" id="UP000317318"/>
    </source>
</evidence>
<dbReference type="KEGG" id="svp:Pan189_41990"/>
<dbReference type="Gene3D" id="3.40.50.1820">
    <property type="entry name" value="alpha/beta hydrolase"/>
    <property type="match status" value="1"/>
</dbReference>
<keyword evidence="3" id="KW-0378">Hydrolase</keyword>
<dbReference type="PANTHER" id="PTHR22946:SF0">
    <property type="entry name" value="DIENELACTONE HYDROLASE DOMAIN-CONTAINING PROTEIN"/>
    <property type="match status" value="1"/>
</dbReference>
<gene>
    <name evidence="3" type="ORF">Pan189_41990</name>
</gene>
<evidence type="ECO:0000313" key="3">
    <source>
        <dbReference type="EMBL" id="QDT39788.1"/>
    </source>
</evidence>
<dbReference type="Pfam" id="PF01738">
    <property type="entry name" value="DLH"/>
    <property type="match status" value="1"/>
</dbReference>
<proteinExistence type="predicted"/>